<dbReference type="AlphaFoldDB" id="A0A2R5ELL7"/>
<reference evidence="1 2" key="1">
    <citation type="submission" date="2017-08" db="EMBL/GenBank/DDBJ databases">
        <title>Substantial Increase in Enzyme Production by Combined Drug-Resistance Mutations in Paenibacillus agaridevorans.</title>
        <authorList>
            <person name="Tanaka Y."/>
            <person name="Funane K."/>
            <person name="Hosaka T."/>
            <person name="Shiwa Y."/>
            <person name="Fujita N."/>
            <person name="Miyazaki T."/>
            <person name="Yoshikawa H."/>
            <person name="Murakami K."/>
            <person name="Kasahara K."/>
            <person name="Inaoka T."/>
            <person name="Hiraga Y."/>
            <person name="Ochi K."/>
        </authorList>
    </citation>
    <scope>NUCLEOTIDE SEQUENCE [LARGE SCALE GENOMIC DNA]</scope>
    <source>
        <strain evidence="1 2">T-3040</strain>
    </source>
</reference>
<comment type="caution">
    <text evidence="1">The sequence shown here is derived from an EMBL/GenBank/DDBJ whole genome shotgun (WGS) entry which is preliminary data.</text>
</comment>
<dbReference type="EMBL" id="BDQX01000028">
    <property type="protein sequence ID" value="GBG05858.1"/>
    <property type="molecule type" value="Genomic_DNA"/>
</dbReference>
<accession>A0A2R5ELL7</accession>
<dbReference type="InterPro" id="IPR035959">
    <property type="entry name" value="RutC-like_sf"/>
</dbReference>
<protein>
    <recommendedName>
        <fullName evidence="3">Reactive intermediate/imine deaminase</fullName>
    </recommendedName>
</protein>
<name>A0A2R5ELL7_9BACL</name>
<dbReference type="PANTHER" id="PTHR11803:SF39">
    <property type="entry name" value="2-IMINOBUTANOATE_2-IMINOPROPANOATE DEAMINASE"/>
    <property type="match status" value="1"/>
</dbReference>
<gene>
    <name evidence="1" type="ORF">PAT3040_00343</name>
</gene>
<organism evidence="1 2">
    <name type="scientific">Paenibacillus agaridevorans</name>
    <dbReference type="NCBI Taxonomy" id="171404"/>
    <lineage>
        <taxon>Bacteria</taxon>
        <taxon>Bacillati</taxon>
        <taxon>Bacillota</taxon>
        <taxon>Bacilli</taxon>
        <taxon>Bacillales</taxon>
        <taxon>Paenibacillaceae</taxon>
        <taxon>Paenibacillus</taxon>
    </lineage>
</organism>
<dbReference type="InterPro" id="IPR006175">
    <property type="entry name" value="YjgF/YER057c/UK114"/>
</dbReference>
<dbReference type="PANTHER" id="PTHR11803">
    <property type="entry name" value="2-IMINOBUTANOATE/2-IMINOPROPANOATE DEAMINASE RIDA"/>
    <property type="match status" value="1"/>
</dbReference>
<dbReference type="Proteomes" id="UP000245202">
    <property type="component" value="Unassembled WGS sequence"/>
</dbReference>
<evidence type="ECO:0000313" key="2">
    <source>
        <dbReference type="Proteomes" id="UP000245202"/>
    </source>
</evidence>
<sequence length="122" mass="13693">MSSVPKVLPFSSSSRIGDSIFVSGQGGLDPQTGAVVGPTLEEQTVQTMENILAILRKDNLDFCHVKKVNIYLSRRELYKEFNEIYARYFTAPYPARTTVYCDLNYDLLVEIDVVAEMSNGTM</sequence>
<dbReference type="CDD" id="cd00448">
    <property type="entry name" value="YjgF_YER057c_UK114_family"/>
    <property type="match status" value="1"/>
</dbReference>
<dbReference type="Gene3D" id="3.30.1330.40">
    <property type="entry name" value="RutC-like"/>
    <property type="match status" value="1"/>
</dbReference>
<dbReference type="Pfam" id="PF01042">
    <property type="entry name" value="Ribonuc_L-PSP"/>
    <property type="match status" value="1"/>
</dbReference>
<dbReference type="SUPFAM" id="SSF55298">
    <property type="entry name" value="YjgF-like"/>
    <property type="match status" value="1"/>
</dbReference>
<evidence type="ECO:0000313" key="1">
    <source>
        <dbReference type="EMBL" id="GBG05858.1"/>
    </source>
</evidence>
<dbReference type="RefSeq" id="WP_108991299.1">
    <property type="nucleotide sequence ID" value="NZ_BDQX01000028.1"/>
</dbReference>
<dbReference type="GO" id="GO:0019239">
    <property type="term" value="F:deaminase activity"/>
    <property type="evidence" value="ECO:0007669"/>
    <property type="project" value="TreeGrafter"/>
</dbReference>
<proteinExistence type="predicted"/>
<keyword evidence="2" id="KW-1185">Reference proteome</keyword>
<evidence type="ECO:0008006" key="3">
    <source>
        <dbReference type="Google" id="ProtNLM"/>
    </source>
</evidence>
<dbReference type="GO" id="GO:0005829">
    <property type="term" value="C:cytosol"/>
    <property type="evidence" value="ECO:0007669"/>
    <property type="project" value="TreeGrafter"/>
</dbReference>